<gene>
    <name evidence="2" type="ordered locus">Dred_0808</name>
</gene>
<protein>
    <submittedName>
        <fullName evidence="2">Uncharacterized protein</fullName>
    </submittedName>
</protein>
<dbReference type="AlphaFoldDB" id="A4J2P3"/>
<accession>A4J2P3</accession>
<keyword evidence="3" id="KW-1185">Reference proteome</keyword>
<keyword evidence="1" id="KW-0812">Transmembrane</keyword>
<feature type="transmembrane region" description="Helical" evidence="1">
    <location>
        <begin position="196"/>
        <end position="221"/>
    </location>
</feature>
<keyword evidence="1" id="KW-0472">Membrane</keyword>
<dbReference type="Proteomes" id="UP000001556">
    <property type="component" value="Chromosome"/>
</dbReference>
<feature type="transmembrane region" description="Helical" evidence="1">
    <location>
        <begin position="279"/>
        <end position="298"/>
    </location>
</feature>
<reference evidence="2 3" key="1">
    <citation type="submission" date="2007-03" db="EMBL/GenBank/DDBJ databases">
        <title>Complete sequence of Desulfotomaculum reducens MI-1.</title>
        <authorList>
            <consortium name="US DOE Joint Genome Institute"/>
            <person name="Copeland A."/>
            <person name="Lucas S."/>
            <person name="Lapidus A."/>
            <person name="Barry K."/>
            <person name="Detter J.C."/>
            <person name="Glavina del Rio T."/>
            <person name="Hammon N."/>
            <person name="Israni S."/>
            <person name="Dalin E."/>
            <person name="Tice H."/>
            <person name="Pitluck S."/>
            <person name="Sims D."/>
            <person name="Brettin T."/>
            <person name="Bruce D."/>
            <person name="Han C."/>
            <person name="Tapia R."/>
            <person name="Schmutz J."/>
            <person name="Larimer F."/>
            <person name="Land M."/>
            <person name="Hauser L."/>
            <person name="Kyrpides N."/>
            <person name="Kim E."/>
            <person name="Tebo B.M."/>
            <person name="Richardson P."/>
        </authorList>
    </citation>
    <scope>NUCLEOTIDE SEQUENCE [LARGE SCALE GENOMIC DNA]</scope>
    <source>
        <strain evidence="2 3">MI-1</strain>
    </source>
</reference>
<evidence type="ECO:0000313" key="2">
    <source>
        <dbReference type="EMBL" id="ABO49346.1"/>
    </source>
</evidence>
<feature type="transmembrane region" description="Helical" evidence="1">
    <location>
        <begin position="152"/>
        <end position="176"/>
    </location>
</feature>
<feature type="transmembrane region" description="Helical" evidence="1">
    <location>
        <begin position="250"/>
        <end position="273"/>
    </location>
</feature>
<evidence type="ECO:0000256" key="1">
    <source>
        <dbReference type="SAM" id="Phobius"/>
    </source>
</evidence>
<dbReference type="KEGG" id="drm:Dred_0808"/>
<evidence type="ECO:0000313" key="3">
    <source>
        <dbReference type="Proteomes" id="UP000001556"/>
    </source>
</evidence>
<name>A4J2P3_DESRM</name>
<organism evidence="2 3">
    <name type="scientific">Desulforamulus reducens (strain ATCC BAA-1160 / DSM 100696 / MI-1)</name>
    <name type="common">Desulfotomaculum reducens</name>
    <dbReference type="NCBI Taxonomy" id="349161"/>
    <lineage>
        <taxon>Bacteria</taxon>
        <taxon>Bacillati</taxon>
        <taxon>Bacillota</taxon>
        <taxon>Clostridia</taxon>
        <taxon>Eubacteriales</taxon>
        <taxon>Peptococcaceae</taxon>
        <taxon>Desulforamulus</taxon>
    </lineage>
</organism>
<keyword evidence="1" id="KW-1133">Transmembrane helix</keyword>
<sequence>MRHFFRIYKPCSKNDLFSTSIFEIIKTYFQIFIYKFSSIRVFGINQKCQRTHLYLPSSLPPIYTTTNTTYWNETKGIKHITSCKKTPNYHITKIFNTNRFIQQSENNKVNKQSNIGTKPRYNKTSKGQSQYIGMIRQIVGINRASRVTVGDCISSILVGFTPGIFLLVIIFTMYSHKLLLLSLKTNLFKIQEISKLYLLVTLSLFLIIVGICQLTNGLLVVSISRTLRNKNLYILYPKGRLLQVKVDKTWVLINFFVGTLCPVIIPTILWVIFFDIKIVNVKSGFLLFLLLCLVLNALHDNWNYIWEEQIKSNHTKFFLQQLNFRKYQ</sequence>
<dbReference type="EMBL" id="CP000612">
    <property type="protein sequence ID" value="ABO49346.1"/>
    <property type="molecule type" value="Genomic_DNA"/>
</dbReference>
<proteinExistence type="predicted"/>
<dbReference type="HOGENOM" id="CLU_846580_0_0_9"/>
<dbReference type="STRING" id="349161.Dred_0808"/>